<feature type="transmembrane region" description="Helical" evidence="1">
    <location>
        <begin position="31"/>
        <end position="47"/>
    </location>
</feature>
<comment type="caution">
    <text evidence="2">The sequence shown here is derived from an EMBL/GenBank/DDBJ whole genome shotgun (WGS) entry which is preliminary data.</text>
</comment>
<gene>
    <name evidence="2" type="ORF">ACFFLS_03595</name>
</gene>
<dbReference type="Proteomes" id="UP001589734">
    <property type="component" value="Unassembled WGS sequence"/>
</dbReference>
<sequence>MRVKQEAQEKLLIKYIYLMEKKEAYRTKSKIYFSFILKTIIISFLISCSKDGEHKPFHKWIDDIYGCKGYRNIELAQFTISKNDMINNSSESDVVKVFGEADFIEGNLLNKQLLYLSNSNCEDGKLVKESDKCYIVFTFELNKLKSISELCE</sequence>
<evidence type="ECO:0000313" key="2">
    <source>
        <dbReference type="EMBL" id="MFC0076110.1"/>
    </source>
</evidence>
<evidence type="ECO:0008006" key="4">
    <source>
        <dbReference type="Google" id="ProtNLM"/>
    </source>
</evidence>
<evidence type="ECO:0000313" key="3">
    <source>
        <dbReference type="Proteomes" id="UP001589734"/>
    </source>
</evidence>
<proteinExistence type="predicted"/>
<accession>A0ABV6BKZ4</accession>
<keyword evidence="1" id="KW-0812">Transmembrane</keyword>
<keyword evidence="1" id="KW-0472">Membrane</keyword>
<protein>
    <recommendedName>
        <fullName evidence="4">Lipoprotein</fullName>
    </recommendedName>
</protein>
<reference evidence="2 3" key="1">
    <citation type="submission" date="2024-09" db="EMBL/GenBank/DDBJ databases">
        <authorList>
            <person name="Sun Q."/>
            <person name="Mori K."/>
        </authorList>
    </citation>
    <scope>NUCLEOTIDE SEQUENCE [LARGE SCALE GENOMIC DNA]</scope>
    <source>
        <strain evidence="2 3">CGMCC 1.12926</strain>
    </source>
</reference>
<keyword evidence="3" id="KW-1185">Reference proteome</keyword>
<dbReference type="EMBL" id="JBHLYW010000003">
    <property type="protein sequence ID" value="MFC0076110.1"/>
    <property type="molecule type" value="Genomic_DNA"/>
</dbReference>
<evidence type="ECO:0000256" key="1">
    <source>
        <dbReference type="SAM" id="Phobius"/>
    </source>
</evidence>
<dbReference type="RefSeq" id="WP_379683175.1">
    <property type="nucleotide sequence ID" value="NZ_JBHMFJ010000001.1"/>
</dbReference>
<name>A0ABV6BKZ4_9FLAO</name>
<keyword evidence="1" id="KW-1133">Transmembrane helix</keyword>
<organism evidence="2 3">
    <name type="scientific">Flavobacterium procerum</name>
    <dbReference type="NCBI Taxonomy" id="1455569"/>
    <lineage>
        <taxon>Bacteria</taxon>
        <taxon>Pseudomonadati</taxon>
        <taxon>Bacteroidota</taxon>
        <taxon>Flavobacteriia</taxon>
        <taxon>Flavobacteriales</taxon>
        <taxon>Flavobacteriaceae</taxon>
        <taxon>Flavobacterium</taxon>
    </lineage>
</organism>